<protein>
    <submittedName>
        <fullName evidence="1">Uncharacterized protein</fullName>
    </submittedName>
</protein>
<gene>
    <name evidence="1" type="ORF">MA16_Dca023127</name>
</gene>
<keyword evidence="2" id="KW-1185">Reference proteome</keyword>
<evidence type="ECO:0000313" key="1">
    <source>
        <dbReference type="EMBL" id="PKU61930.1"/>
    </source>
</evidence>
<dbReference type="Proteomes" id="UP000233837">
    <property type="component" value="Unassembled WGS sequence"/>
</dbReference>
<reference evidence="1 2" key="2">
    <citation type="journal article" date="2017" name="Nature">
        <title>The Apostasia genome and the evolution of orchids.</title>
        <authorList>
            <person name="Zhang G.Q."/>
            <person name="Liu K.W."/>
            <person name="Li Z."/>
            <person name="Lohaus R."/>
            <person name="Hsiao Y.Y."/>
            <person name="Niu S.C."/>
            <person name="Wang J.Y."/>
            <person name="Lin Y.C."/>
            <person name="Xu Q."/>
            <person name="Chen L.J."/>
            <person name="Yoshida K."/>
            <person name="Fujiwara S."/>
            <person name="Wang Z.W."/>
            <person name="Zhang Y.Q."/>
            <person name="Mitsuda N."/>
            <person name="Wang M."/>
            <person name="Liu G.H."/>
            <person name="Pecoraro L."/>
            <person name="Huang H.X."/>
            <person name="Xiao X.J."/>
            <person name="Lin M."/>
            <person name="Wu X.Y."/>
            <person name="Wu W.L."/>
            <person name="Chen Y.Y."/>
            <person name="Chang S.B."/>
            <person name="Sakamoto S."/>
            <person name="Ohme-Takagi M."/>
            <person name="Yagi M."/>
            <person name="Zeng S.J."/>
            <person name="Shen C.Y."/>
            <person name="Yeh C.M."/>
            <person name="Luo Y.B."/>
            <person name="Tsai W.C."/>
            <person name="Van de Peer Y."/>
            <person name="Liu Z.J."/>
        </authorList>
    </citation>
    <scope>NUCLEOTIDE SEQUENCE [LARGE SCALE GENOMIC DNA]</scope>
    <source>
        <tissue evidence="1">The whole plant</tissue>
    </source>
</reference>
<accession>A0A2I0VEU7</accession>
<reference evidence="1 2" key="1">
    <citation type="journal article" date="2016" name="Sci. Rep.">
        <title>The Dendrobium catenatum Lindl. genome sequence provides insights into polysaccharide synthase, floral development and adaptive evolution.</title>
        <authorList>
            <person name="Zhang G.Q."/>
            <person name="Xu Q."/>
            <person name="Bian C."/>
            <person name="Tsai W.C."/>
            <person name="Yeh C.M."/>
            <person name="Liu K.W."/>
            <person name="Yoshida K."/>
            <person name="Zhang L.S."/>
            <person name="Chang S.B."/>
            <person name="Chen F."/>
            <person name="Shi Y."/>
            <person name="Su Y.Y."/>
            <person name="Zhang Y.Q."/>
            <person name="Chen L.J."/>
            <person name="Yin Y."/>
            <person name="Lin M."/>
            <person name="Huang H."/>
            <person name="Deng H."/>
            <person name="Wang Z.W."/>
            <person name="Zhu S.L."/>
            <person name="Zhao X."/>
            <person name="Deng C."/>
            <person name="Niu S.C."/>
            <person name="Huang J."/>
            <person name="Wang M."/>
            <person name="Liu G.H."/>
            <person name="Yang H.J."/>
            <person name="Xiao X.J."/>
            <person name="Hsiao Y.Y."/>
            <person name="Wu W.L."/>
            <person name="Chen Y.Y."/>
            <person name="Mitsuda N."/>
            <person name="Ohme-Takagi M."/>
            <person name="Luo Y.B."/>
            <person name="Van de Peer Y."/>
            <person name="Liu Z.J."/>
        </authorList>
    </citation>
    <scope>NUCLEOTIDE SEQUENCE [LARGE SCALE GENOMIC DNA]</scope>
    <source>
        <tissue evidence="1">The whole plant</tissue>
    </source>
</reference>
<evidence type="ECO:0000313" key="2">
    <source>
        <dbReference type="Proteomes" id="UP000233837"/>
    </source>
</evidence>
<dbReference type="AlphaFoldDB" id="A0A2I0VEU7"/>
<sequence>MFLTILKDFELIVQDDVLSSWTIRTNKSFNRPNSSRSSWLIELNLYWSYRMICRSSWTIYIGASKRSRVLYLTGVGGKEVCTGFSALLVDFLNHIKLDRALVNEKCDMTENRSKEASSPVEEGNASNWYQRGFRGMTAKKVDALEDEVEQIKSGMEEKFSTIEERFLTMEGSFSIMEN</sequence>
<dbReference type="EMBL" id="KZ503721">
    <property type="protein sequence ID" value="PKU61930.1"/>
    <property type="molecule type" value="Genomic_DNA"/>
</dbReference>
<organism evidence="1 2">
    <name type="scientific">Dendrobium catenatum</name>
    <dbReference type="NCBI Taxonomy" id="906689"/>
    <lineage>
        <taxon>Eukaryota</taxon>
        <taxon>Viridiplantae</taxon>
        <taxon>Streptophyta</taxon>
        <taxon>Embryophyta</taxon>
        <taxon>Tracheophyta</taxon>
        <taxon>Spermatophyta</taxon>
        <taxon>Magnoliopsida</taxon>
        <taxon>Liliopsida</taxon>
        <taxon>Asparagales</taxon>
        <taxon>Orchidaceae</taxon>
        <taxon>Epidendroideae</taxon>
        <taxon>Malaxideae</taxon>
        <taxon>Dendrobiinae</taxon>
        <taxon>Dendrobium</taxon>
    </lineage>
</organism>
<name>A0A2I0VEU7_9ASPA</name>
<proteinExistence type="predicted"/>